<evidence type="ECO:0000313" key="4">
    <source>
        <dbReference type="Proteomes" id="UP001197492"/>
    </source>
</evidence>
<keyword evidence="4" id="KW-1185">Reference proteome</keyword>
<accession>A0AAW4MVV3</accession>
<dbReference type="PANTHER" id="PTHR18964:SF170">
    <property type="entry name" value="SUGAR KINASE"/>
    <property type="match status" value="1"/>
</dbReference>
<dbReference type="Pfam" id="PF00480">
    <property type="entry name" value="ROK"/>
    <property type="match status" value="1"/>
</dbReference>
<evidence type="ECO:0000313" key="3">
    <source>
        <dbReference type="Proteomes" id="UP001196408"/>
    </source>
</evidence>
<dbReference type="Proteomes" id="UP001196408">
    <property type="component" value="Unassembled WGS sequence"/>
</dbReference>
<name>A0AAW4MVV3_9FIRM</name>
<dbReference type="InterPro" id="IPR000600">
    <property type="entry name" value="ROK"/>
</dbReference>
<dbReference type="Proteomes" id="UP001197492">
    <property type="component" value="Unassembled WGS sequence"/>
</dbReference>
<gene>
    <name evidence="1" type="ORF">KSV97_06180</name>
    <name evidence="2" type="ORF">KSW06_06255</name>
</gene>
<comment type="caution">
    <text evidence="1">The sequence shown here is derived from an EMBL/GenBank/DDBJ whole genome shotgun (WGS) entry which is preliminary data.</text>
</comment>
<dbReference type="CDD" id="cd24152">
    <property type="entry name" value="ASKHA_NBD_ROK-like"/>
    <property type="match status" value="1"/>
</dbReference>
<organism evidence="1 3">
    <name type="scientific">Catenibacterium mitsuokai</name>
    <dbReference type="NCBI Taxonomy" id="100886"/>
    <lineage>
        <taxon>Bacteria</taxon>
        <taxon>Bacillati</taxon>
        <taxon>Bacillota</taxon>
        <taxon>Erysipelotrichia</taxon>
        <taxon>Erysipelotrichales</taxon>
        <taxon>Coprobacillaceae</taxon>
        <taxon>Catenibacterium</taxon>
    </lineage>
</organism>
<sequence>MMKSVLAIDIGGTFIKYGLIHENYRISNKGKVKTPNTTTEDFLNELKSLYDSYKEEIRGIAISAPGRISEEGVMLTAGILEYLEGFNLAQELSEVCDGISVTVENDGKAAALCEATIGSGKDYPNSVALIFGTGIGGGVIINKEILRGCYLIAGEFSPLFTNYEVGNYDCFATLYSTIRVVNKAKEITHEDDLNGERMMALYREKSYSELNDYLDACFFAIAKFCYNIDCLYNPDVICIGGGISADPLFVEKIKENIDVIYEEAFVFRKPKVEVCMYQNDSNLLGAYCRFIKMKGE</sequence>
<evidence type="ECO:0000313" key="1">
    <source>
        <dbReference type="EMBL" id="MBV3382810.1"/>
    </source>
</evidence>
<protein>
    <submittedName>
        <fullName evidence="1">ROK family protein</fullName>
    </submittedName>
</protein>
<dbReference type="EMBL" id="JAHOEF010000032">
    <property type="protein sequence ID" value="MBV3382810.1"/>
    <property type="molecule type" value="Genomic_DNA"/>
</dbReference>
<dbReference type="EMBL" id="JAHOEL010000032">
    <property type="protein sequence ID" value="MBV3392855.1"/>
    <property type="molecule type" value="Genomic_DNA"/>
</dbReference>
<dbReference type="PANTHER" id="PTHR18964">
    <property type="entry name" value="ROK (REPRESSOR, ORF, KINASE) FAMILY"/>
    <property type="match status" value="1"/>
</dbReference>
<dbReference type="AlphaFoldDB" id="A0AAW4MVV3"/>
<reference evidence="1 4" key="1">
    <citation type="submission" date="2021-06" db="EMBL/GenBank/DDBJ databases">
        <title>Collection of gut derived symbiotic bacterial strains cultured from healthy donors.</title>
        <authorList>
            <person name="Lin H."/>
            <person name="Littmann E."/>
            <person name="Pamer E.G."/>
        </authorList>
    </citation>
    <scope>NUCLEOTIDE SEQUENCE</scope>
    <source>
        <strain evidence="2 4">MSK.21.70</strain>
        <strain evidence="1">MSK.21.82</strain>
    </source>
</reference>
<evidence type="ECO:0000313" key="2">
    <source>
        <dbReference type="EMBL" id="MBV3392855.1"/>
    </source>
</evidence>
<proteinExistence type="predicted"/>